<organism evidence="1 2">
    <name type="scientific">Rubritalea spongiae</name>
    <dbReference type="NCBI Taxonomy" id="430797"/>
    <lineage>
        <taxon>Bacteria</taxon>
        <taxon>Pseudomonadati</taxon>
        <taxon>Verrucomicrobiota</taxon>
        <taxon>Verrucomicrobiia</taxon>
        <taxon>Verrucomicrobiales</taxon>
        <taxon>Rubritaleaceae</taxon>
        <taxon>Rubritalea</taxon>
    </lineage>
</organism>
<name>A0ABW5E5S6_9BACT</name>
<keyword evidence="2" id="KW-1185">Reference proteome</keyword>
<comment type="caution">
    <text evidence="1">The sequence shown here is derived from an EMBL/GenBank/DDBJ whole genome shotgun (WGS) entry which is preliminary data.</text>
</comment>
<gene>
    <name evidence="1" type="ORF">ACFSQZ_10960</name>
</gene>
<dbReference type="RefSeq" id="WP_377093245.1">
    <property type="nucleotide sequence ID" value="NZ_JBHSJM010000001.1"/>
</dbReference>
<accession>A0ABW5E5S6</accession>
<sequence length="154" mass="17679">MCSISSAKDLNPPVTFHWKSQDNTIDIIITEENFTKENHTYLKQNGNPVSQIDGMRPWGTEGVLPTRELTKFQLTWDGKKMTIPKNLWADCFNLNLFPYSEPEFPEPGNYPFVKLTEDRQYIIFTFHGADASFAYAVTWILAKDGTHSRWISGA</sequence>
<evidence type="ECO:0000313" key="1">
    <source>
        <dbReference type="EMBL" id="MFD2276990.1"/>
    </source>
</evidence>
<proteinExistence type="predicted"/>
<reference evidence="2" key="1">
    <citation type="journal article" date="2019" name="Int. J. Syst. Evol. Microbiol.">
        <title>The Global Catalogue of Microorganisms (GCM) 10K type strain sequencing project: providing services to taxonomists for standard genome sequencing and annotation.</title>
        <authorList>
            <consortium name="The Broad Institute Genomics Platform"/>
            <consortium name="The Broad Institute Genome Sequencing Center for Infectious Disease"/>
            <person name="Wu L."/>
            <person name="Ma J."/>
        </authorList>
    </citation>
    <scope>NUCLEOTIDE SEQUENCE [LARGE SCALE GENOMIC DNA]</scope>
    <source>
        <strain evidence="2">JCM 16545</strain>
    </source>
</reference>
<dbReference type="Proteomes" id="UP001597297">
    <property type="component" value="Unassembled WGS sequence"/>
</dbReference>
<evidence type="ECO:0000313" key="2">
    <source>
        <dbReference type="Proteomes" id="UP001597297"/>
    </source>
</evidence>
<protein>
    <submittedName>
        <fullName evidence="1">Uncharacterized protein</fullName>
    </submittedName>
</protein>
<dbReference type="EMBL" id="JBHUJC010000037">
    <property type="protein sequence ID" value="MFD2276990.1"/>
    <property type="molecule type" value="Genomic_DNA"/>
</dbReference>